<gene>
    <name evidence="16" type="ORF">A130_17700</name>
</gene>
<reference evidence="16 17" key="1">
    <citation type="journal article" date="2012" name="Science">
        <title>Ecological populations of bacteria act as socially cohesive units of antibiotic production and resistance.</title>
        <authorList>
            <person name="Cordero O.X."/>
            <person name="Wildschutte H."/>
            <person name="Kirkup B."/>
            <person name="Proehl S."/>
            <person name="Ngo L."/>
            <person name="Hussain F."/>
            <person name="Le Roux F."/>
            <person name="Mincer T."/>
            <person name="Polz M.F."/>
        </authorList>
    </citation>
    <scope>NUCLEOTIDE SEQUENCE [LARGE SCALE GENOMIC DNA]</scope>
    <source>
        <strain evidence="16 17">FF-238</strain>
    </source>
</reference>
<dbReference type="EC" id="2.7.7.18" evidence="4"/>
<dbReference type="InterPro" id="IPR004821">
    <property type="entry name" value="Cyt_trans-like"/>
</dbReference>
<comment type="similarity">
    <text evidence="3">Belongs to the NadD family.</text>
</comment>
<dbReference type="CDD" id="cd02165">
    <property type="entry name" value="NMNAT"/>
    <property type="match status" value="1"/>
</dbReference>
<evidence type="ECO:0000256" key="10">
    <source>
        <dbReference type="ARBA" id="ARBA00023027"/>
    </source>
</evidence>
<keyword evidence="5" id="KW-0662">Pyridine nucleotide biosynthesis</keyword>
<evidence type="ECO:0000313" key="17">
    <source>
        <dbReference type="Proteomes" id="UP000094165"/>
    </source>
</evidence>
<sequence length="170" mass="19257">MKKIAVFGSAFNPPSLGHKSVIDSLTHFDCTLLVPSIAHAWGKTMLDYDIRCELLDDFISDLALPNVLRSTVEQELYLPGESVTTFAVLNRIQELYPHADITFVIGPDNFFKFSKFYKAEQIMHRWCVMACPETVNVRSTDIRNRLMAGEAIDDLTTVSVSKKLQHSNLY</sequence>
<evidence type="ECO:0000256" key="5">
    <source>
        <dbReference type="ARBA" id="ARBA00022642"/>
    </source>
</evidence>
<comment type="pathway">
    <text evidence="2">Cofactor biosynthesis; NAD(+) biosynthesis; deamido-NAD(+) from nicotinate D-ribonucleotide: step 1/1.</text>
</comment>
<dbReference type="AlphaFoldDB" id="A0A1E5CWP4"/>
<keyword evidence="9" id="KW-0067">ATP-binding</keyword>
<comment type="catalytic activity">
    <reaction evidence="14">
        <text>nicotinate beta-D-ribonucleotide + ATP + H(+) = deamido-NAD(+) + diphosphate</text>
        <dbReference type="Rhea" id="RHEA:22860"/>
        <dbReference type="ChEBI" id="CHEBI:15378"/>
        <dbReference type="ChEBI" id="CHEBI:30616"/>
        <dbReference type="ChEBI" id="CHEBI:33019"/>
        <dbReference type="ChEBI" id="CHEBI:57502"/>
        <dbReference type="ChEBI" id="CHEBI:58437"/>
        <dbReference type="EC" id="2.7.7.18"/>
    </reaction>
</comment>
<dbReference type="InterPro" id="IPR005248">
    <property type="entry name" value="NadD/NMNAT"/>
</dbReference>
<dbReference type="EMBL" id="AJYW02000178">
    <property type="protein sequence ID" value="OEE74818.1"/>
    <property type="molecule type" value="Genomic_DNA"/>
</dbReference>
<keyword evidence="6 16" id="KW-0808">Transferase</keyword>
<dbReference type="UniPathway" id="UPA00253">
    <property type="reaction ID" value="UER00332"/>
</dbReference>
<keyword evidence="7 16" id="KW-0548">Nucleotidyltransferase</keyword>
<evidence type="ECO:0000256" key="11">
    <source>
        <dbReference type="ARBA" id="ARBA00031253"/>
    </source>
</evidence>
<evidence type="ECO:0000256" key="8">
    <source>
        <dbReference type="ARBA" id="ARBA00022741"/>
    </source>
</evidence>
<accession>A0A1E5CWP4</accession>
<dbReference type="NCBIfam" id="NF006479">
    <property type="entry name" value="PRK08887.1"/>
    <property type="match status" value="1"/>
</dbReference>
<dbReference type="GO" id="GO:0009435">
    <property type="term" value="P:NAD+ biosynthetic process"/>
    <property type="evidence" value="ECO:0007669"/>
    <property type="project" value="UniProtKB-UniPathway"/>
</dbReference>
<dbReference type="RefSeq" id="WP_017051672.1">
    <property type="nucleotide sequence ID" value="NZ_AJYW02000178.1"/>
</dbReference>
<comment type="caution">
    <text evidence="16">The sequence shown here is derived from an EMBL/GenBank/DDBJ whole genome shotgun (WGS) entry which is preliminary data.</text>
</comment>
<evidence type="ECO:0000259" key="15">
    <source>
        <dbReference type="Pfam" id="PF01467"/>
    </source>
</evidence>
<evidence type="ECO:0000313" key="16">
    <source>
        <dbReference type="EMBL" id="OEE74818.1"/>
    </source>
</evidence>
<evidence type="ECO:0000256" key="12">
    <source>
        <dbReference type="ARBA" id="ARBA00033140"/>
    </source>
</evidence>
<evidence type="ECO:0000256" key="6">
    <source>
        <dbReference type="ARBA" id="ARBA00022679"/>
    </source>
</evidence>
<comment type="function">
    <text evidence="1">Catalyzes the reversible adenylation of nicotinate mononucleotide (NaMN) to nicotinic acid adenine dinucleotide (NaAD).</text>
</comment>
<organism evidence="16 17">
    <name type="scientific">Vibrio genomosp. F6 str. FF-238</name>
    <dbReference type="NCBI Taxonomy" id="1191298"/>
    <lineage>
        <taxon>Bacteria</taxon>
        <taxon>Pseudomonadati</taxon>
        <taxon>Pseudomonadota</taxon>
        <taxon>Gammaproteobacteria</taxon>
        <taxon>Vibrionales</taxon>
        <taxon>Vibrionaceae</taxon>
        <taxon>Vibrio</taxon>
    </lineage>
</organism>
<dbReference type="Gene3D" id="3.40.50.620">
    <property type="entry name" value="HUPs"/>
    <property type="match status" value="1"/>
</dbReference>
<keyword evidence="17" id="KW-1185">Reference proteome</keyword>
<protein>
    <recommendedName>
        <fullName evidence="4">nicotinate-nucleotide adenylyltransferase</fullName>
        <ecNumber evidence="4">2.7.7.18</ecNumber>
    </recommendedName>
    <alternativeName>
        <fullName evidence="13">Deamido-NAD(+) diphosphorylase</fullName>
    </alternativeName>
    <alternativeName>
        <fullName evidence="12">Deamido-NAD(+) pyrophosphorylase</fullName>
    </alternativeName>
    <alternativeName>
        <fullName evidence="11">Nicotinate mononucleotide adenylyltransferase</fullName>
    </alternativeName>
</protein>
<dbReference type="PANTHER" id="PTHR39321:SF3">
    <property type="entry name" value="PHOSPHOPANTETHEINE ADENYLYLTRANSFERASE"/>
    <property type="match status" value="1"/>
</dbReference>
<dbReference type="GO" id="GO:0004515">
    <property type="term" value="F:nicotinate-nucleotide adenylyltransferase activity"/>
    <property type="evidence" value="ECO:0007669"/>
    <property type="project" value="UniProtKB-EC"/>
</dbReference>
<evidence type="ECO:0000256" key="1">
    <source>
        <dbReference type="ARBA" id="ARBA00002324"/>
    </source>
</evidence>
<feature type="domain" description="Cytidyltransferase-like" evidence="15">
    <location>
        <begin position="6"/>
        <end position="145"/>
    </location>
</feature>
<name>A0A1E5CWP4_9VIBR</name>
<dbReference type="SUPFAM" id="SSF52374">
    <property type="entry name" value="Nucleotidylyl transferase"/>
    <property type="match status" value="1"/>
</dbReference>
<evidence type="ECO:0000256" key="2">
    <source>
        <dbReference type="ARBA" id="ARBA00005019"/>
    </source>
</evidence>
<evidence type="ECO:0000256" key="4">
    <source>
        <dbReference type="ARBA" id="ARBA00012389"/>
    </source>
</evidence>
<dbReference type="Proteomes" id="UP000094165">
    <property type="component" value="Unassembled WGS sequence"/>
</dbReference>
<dbReference type="Pfam" id="PF01467">
    <property type="entry name" value="CTP_transf_like"/>
    <property type="match status" value="1"/>
</dbReference>
<evidence type="ECO:0000256" key="3">
    <source>
        <dbReference type="ARBA" id="ARBA00009014"/>
    </source>
</evidence>
<proteinExistence type="inferred from homology"/>
<evidence type="ECO:0000256" key="7">
    <source>
        <dbReference type="ARBA" id="ARBA00022695"/>
    </source>
</evidence>
<evidence type="ECO:0000256" key="14">
    <source>
        <dbReference type="ARBA" id="ARBA00048721"/>
    </source>
</evidence>
<evidence type="ECO:0000256" key="13">
    <source>
        <dbReference type="ARBA" id="ARBA00033353"/>
    </source>
</evidence>
<dbReference type="PANTHER" id="PTHR39321">
    <property type="entry name" value="NICOTINATE-NUCLEOTIDE ADENYLYLTRANSFERASE-RELATED"/>
    <property type="match status" value="1"/>
</dbReference>
<dbReference type="GO" id="GO:0005524">
    <property type="term" value="F:ATP binding"/>
    <property type="evidence" value="ECO:0007669"/>
    <property type="project" value="UniProtKB-KW"/>
</dbReference>
<evidence type="ECO:0000256" key="9">
    <source>
        <dbReference type="ARBA" id="ARBA00022840"/>
    </source>
</evidence>
<keyword evidence="8" id="KW-0547">Nucleotide-binding</keyword>
<keyword evidence="10" id="KW-0520">NAD</keyword>
<dbReference type="InterPro" id="IPR014729">
    <property type="entry name" value="Rossmann-like_a/b/a_fold"/>
</dbReference>